<accession>A0ABV4TVQ3</accession>
<dbReference type="RefSeq" id="WP_373655835.1">
    <property type="nucleotide sequence ID" value="NZ_JBGUAW010000006.1"/>
</dbReference>
<dbReference type="SUPFAM" id="SSF53067">
    <property type="entry name" value="Actin-like ATPase domain"/>
    <property type="match status" value="2"/>
</dbReference>
<dbReference type="Pfam" id="PF00370">
    <property type="entry name" value="FGGY_N"/>
    <property type="match status" value="1"/>
</dbReference>
<evidence type="ECO:0000313" key="6">
    <source>
        <dbReference type="EMBL" id="MFA9461047.1"/>
    </source>
</evidence>
<keyword evidence="2 6" id="KW-0808">Transferase</keyword>
<feature type="domain" description="Carbohydrate kinase FGGY C-terminal" evidence="5">
    <location>
        <begin position="251"/>
        <end position="425"/>
    </location>
</feature>
<dbReference type="GO" id="GO:0016301">
    <property type="term" value="F:kinase activity"/>
    <property type="evidence" value="ECO:0007669"/>
    <property type="project" value="UniProtKB-KW"/>
</dbReference>
<proteinExistence type="inferred from homology"/>
<evidence type="ECO:0000259" key="5">
    <source>
        <dbReference type="Pfam" id="PF02782"/>
    </source>
</evidence>
<sequence>MSGIEPSALFLGADVGTSGVRVCALTETGAPFAQEEATLPAGYRSGSGHEQDPESWWEALVAAISKLAAALPEVPVRGLALDSTSGTLLLADARGAPLGPALMYDDRRSRGEAERIARNAPADSGAHGASSSLAKLLYRAGRGETAQAAHALHAADWLTGCLLGRYGVSDENNALKLGYDPVRRTWPDWVHGLVDSGLLPEVVPPGARVGELSADAARRLGLPGGIPVMAGTTDSVAGFLATGAGGPGEAVTSLGSTLALKVVGEHPVFAPEYGVYSHRLGERWLPGGASNSGGAVLRRFFSDAELTELTPYLHPERPTGLDYLPLPGPGERFPDNDPDLEPRLEPRPAERAELLQGLLEGIAAIEARGYRRLAELGAPNPDSVRTVGGGARNPAWTRIRGDLLGVPMLGAGDAEAACGTARLAAGRLE</sequence>
<comment type="caution">
    <text evidence="6">The sequence shown here is derived from an EMBL/GenBank/DDBJ whole genome shotgun (WGS) entry which is preliminary data.</text>
</comment>
<protein>
    <submittedName>
        <fullName evidence="6">FGGY-family carbohydrate kinase</fullName>
        <ecNumber evidence="6">2.7.1.-</ecNumber>
    </submittedName>
</protein>
<evidence type="ECO:0000256" key="1">
    <source>
        <dbReference type="ARBA" id="ARBA00009156"/>
    </source>
</evidence>
<comment type="similarity">
    <text evidence="1">Belongs to the FGGY kinase family.</text>
</comment>
<dbReference type="InterPro" id="IPR043129">
    <property type="entry name" value="ATPase_NBD"/>
</dbReference>
<keyword evidence="7" id="KW-1185">Reference proteome</keyword>
<reference evidence="6 7" key="1">
    <citation type="submission" date="2024-08" db="EMBL/GenBank/DDBJ databases">
        <title>Whole-genome sequencing of halo(alkali)philic microorganisms from hypersaline lakes.</title>
        <authorList>
            <person name="Sorokin D.Y."/>
            <person name="Merkel A.Y."/>
            <person name="Messina E."/>
            <person name="Yakimov M."/>
        </authorList>
    </citation>
    <scope>NUCLEOTIDE SEQUENCE [LARGE SCALE GENOMIC DNA]</scope>
    <source>
        <strain evidence="6 7">Cl-TMA</strain>
    </source>
</reference>
<dbReference type="Proteomes" id="UP001575181">
    <property type="component" value="Unassembled WGS sequence"/>
</dbReference>
<evidence type="ECO:0000259" key="4">
    <source>
        <dbReference type="Pfam" id="PF00370"/>
    </source>
</evidence>
<evidence type="ECO:0000256" key="3">
    <source>
        <dbReference type="ARBA" id="ARBA00022777"/>
    </source>
</evidence>
<dbReference type="EMBL" id="JBGUAW010000006">
    <property type="protein sequence ID" value="MFA9461047.1"/>
    <property type="molecule type" value="Genomic_DNA"/>
</dbReference>
<gene>
    <name evidence="6" type="ORF">ACERLL_09450</name>
</gene>
<feature type="domain" description="Carbohydrate kinase FGGY N-terminal" evidence="4">
    <location>
        <begin position="10"/>
        <end position="240"/>
    </location>
</feature>
<dbReference type="Pfam" id="PF02782">
    <property type="entry name" value="FGGY_C"/>
    <property type="match status" value="1"/>
</dbReference>
<name>A0ABV4TVQ3_9GAMM</name>
<dbReference type="InterPro" id="IPR050406">
    <property type="entry name" value="FGGY_Carb_Kinase"/>
</dbReference>
<dbReference type="PIRSF" id="PIRSF000538">
    <property type="entry name" value="GlpK"/>
    <property type="match status" value="1"/>
</dbReference>
<evidence type="ECO:0000313" key="7">
    <source>
        <dbReference type="Proteomes" id="UP001575181"/>
    </source>
</evidence>
<organism evidence="6 7">
    <name type="scientific">Thiohalorhabdus methylotrophus</name>
    <dbReference type="NCBI Taxonomy" id="3242694"/>
    <lineage>
        <taxon>Bacteria</taxon>
        <taxon>Pseudomonadati</taxon>
        <taxon>Pseudomonadota</taxon>
        <taxon>Gammaproteobacteria</taxon>
        <taxon>Thiohalorhabdales</taxon>
        <taxon>Thiohalorhabdaceae</taxon>
        <taxon>Thiohalorhabdus</taxon>
    </lineage>
</organism>
<dbReference type="PANTHER" id="PTHR43095">
    <property type="entry name" value="SUGAR KINASE"/>
    <property type="match status" value="1"/>
</dbReference>
<dbReference type="InterPro" id="IPR000577">
    <property type="entry name" value="Carb_kinase_FGGY"/>
</dbReference>
<keyword evidence="3 6" id="KW-0418">Kinase</keyword>
<dbReference type="CDD" id="cd07783">
    <property type="entry name" value="ASKHA_NBD_FGGY_SePSK_AtXK1-like"/>
    <property type="match status" value="1"/>
</dbReference>
<dbReference type="EC" id="2.7.1.-" evidence="6"/>
<evidence type="ECO:0000256" key="2">
    <source>
        <dbReference type="ARBA" id="ARBA00022679"/>
    </source>
</evidence>
<dbReference type="Gene3D" id="3.30.420.40">
    <property type="match status" value="2"/>
</dbReference>
<dbReference type="InterPro" id="IPR018484">
    <property type="entry name" value="FGGY_N"/>
</dbReference>
<dbReference type="InterPro" id="IPR018485">
    <property type="entry name" value="FGGY_C"/>
</dbReference>